<reference evidence="3" key="1">
    <citation type="submission" date="2017-09" db="EMBL/GenBank/DDBJ databases">
        <authorList>
            <person name="Varghese N."/>
            <person name="Submissions S."/>
        </authorList>
    </citation>
    <scope>NUCLEOTIDE SEQUENCE [LARGE SCALE GENOMIC DNA]</scope>
    <source>
        <strain evidence="3">MSL47</strain>
    </source>
</reference>
<dbReference type="RefSeq" id="WP_253250792.1">
    <property type="nucleotide sequence ID" value="NZ_OBDZ01000029.1"/>
</dbReference>
<evidence type="ECO:0000313" key="3">
    <source>
        <dbReference type="Proteomes" id="UP000219573"/>
    </source>
</evidence>
<evidence type="ECO:0000256" key="1">
    <source>
        <dbReference type="SAM" id="Phobius"/>
    </source>
</evidence>
<gene>
    <name evidence="2" type="ORF">SAMN06265827_12934</name>
</gene>
<keyword evidence="1" id="KW-0812">Transmembrane</keyword>
<dbReference type="Proteomes" id="UP000219573">
    <property type="component" value="Unassembled WGS sequence"/>
</dbReference>
<sequence length="124" mass="14057">MQDIIIDLVAKAIGWLSLLSILIIGLRKWKPGLDPYFRTGAFILAEVDDVIDGILLEFPDNKSLNSINDLLDKVLSELEEAGYEVSNKNKKKIENRLKAKVKKEDGVKLEFDKGEYKIKYGGEF</sequence>
<protein>
    <submittedName>
        <fullName evidence="2">Uncharacterized protein</fullName>
    </submittedName>
</protein>
<name>A0A285I5C3_9FIRM</name>
<organism evidence="2 3">
    <name type="scientific">Orenia metallireducens</name>
    <dbReference type="NCBI Taxonomy" id="1413210"/>
    <lineage>
        <taxon>Bacteria</taxon>
        <taxon>Bacillati</taxon>
        <taxon>Bacillota</taxon>
        <taxon>Clostridia</taxon>
        <taxon>Halanaerobiales</taxon>
        <taxon>Halobacteroidaceae</taxon>
        <taxon>Orenia</taxon>
    </lineage>
</organism>
<accession>A0A285I5C3</accession>
<proteinExistence type="predicted"/>
<keyword evidence="3" id="KW-1185">Reference proteome</keyword>
<dbReference type="EMBL" id="OBDZ01000029">
    <property type="protein sequence ID" value="SNY42131.1"/>
    <property type="molecule type" value="Genomic_DNA"/>
</dbReference>
<keyword evidence="1" id="KW-0472">Membrane</keyword>
<evidence type="ECO:0000313" key="2">
    <source>
        <dbReference type="EMBL" id="SNY42131.1"/>
    </source>
</evidence>
<dbReference type="AlphaFoldDB" id="A0A285I5C3"/>
<keyword evidence="1" id="KW-1133">Transmembrane helix</keyword>
<feature type="transmembrane region" description="Helical" evidence="1">
    <location>
        <begin position="12"/>
        <end position="29"/>
    </location>
</feature>